<dbReference type="AlphaFoldDB" id="A0AAV3ZUF6"/>
<keyword evidence="2" id="KW-1185">Reference proteome</keyword>
<proteinExistence type="predicted"/>
<sequence>MDLYEKYIQLADNLGVDKASRLEWVQSREDREVERQEQKLERDEHTAKREAELAIQQEISKQKQFDAQAAAQPLSEGVRISFPKLKLPALTPSEYSDVDLFLEKFERTCSLLSYD</sequence>
<protein>
    <submittedName>
        <fullName evidence="1">Uncharacterized protein</fullName>
    </submittedName>
</protein>
<name>A0AAV3ZUF6_9GAST</name>
<evidence type="ECO:0000313" key="1">
    <source>
        <dbReference type="EMBL" id="GFN98274.1"/>
    </source>
</evidence>
<gene>
    <name evidence="1" type="ORF">PoB_002478000</name>
</gene>
<comment type="caution">
    <text evidence="1">The sequence shown here is derived from an EMBL/GenBank/DDBJ whole genome shotgun (WGS) entry which is preliminary data.</text>
</comment>
<accession>A0AAV3ZUF6</accession>
<reference evidence="1 2" key="1">
    <citation type="journal article" date="2021" name="Elife">
        <title>Chloroplast acquisition without the gene transfer in kleptoplastic sea slugs, Plakobranchus ocellatus.</title>
        <authorList>
            <person name="Maeda T."/>
            <person name="Takahashi S."/>
            <person name="Yoshida T."/>
            <person name="Shimamura S."/>
            <person name="Takaki Y."/>
            <person name="Nagai Y."/>
            <person name="Toyoda A."/>
            <person name="Suzuki Y."/>
            <person name="Arimoto A."/>
            <person name="Ishii H."/>
            <person name="Satoh N."/>
            <person name="Nishiyama T."/>
            <person name="Hasebe M."/>
            <person name="Maruyama T."/>
            <person name="Minagawa J."/>
            <person name="Obokata J."/>
            <person name="Shigenobu S."/>
        </authorList>
    </citation>
    <scope>NUCLEOTIDE SEQUENCE [LARGE SCALE GENOMIC DNA]</scope>
</reference>
<dbReference type="Proteomes" id="UP000735302">
    <property type="component" value="Unassembled WGS sequence"/>
</dbReference>
<evidence type="ECO:0000313" key="2">
    <source>
        <dbReference type="Proteomes" id="UP000735302"/>
    </source>
</evidence>
<dbReference type="EMBL" id="BLXT01002841">
    <property type="protein sequence ID" value="GFN98274.1"/>
    <property type="molecule type" value="Genomic_DNA"/>
</dbReference>
<organism evidence="1 2">
    <name type="scientific">Plakobranchus ocellatus</name>
    <dbReference type="NCBI Taxonomy" id="259542"/>
    <lineage>
        <taxon>Eukaryota</taxon>
        <taxon>Metazoa</taxon>
        <taxon>Spiralia</taxon>
        <taxon>Lophotrochozoa</taxon>
        <taxon>Mollusca</taxon>
        <taxon>Gastropoda</taxon>
        <taxon>Heterobranchia</taxon>
        <taxon>Euthyneura</taxon>
        <taxon>Panpulmonata</taxon>
        <taxon>Sacoglossa</taxon>
        <taxon>Placobranchoidea</taxon>
        <taxon>Plakobranchidae</taxon>
        <taxon>Plakobranchus</taxon>
    </lineage>
</organism>